<gene>
    <name evidence="7" type="ORF">L596_000741</name>
</gene>
<evidence type="ECO:0000259" key="6">
    <source>
        <dbReference type="PROSITE" id="PS51265"/>
    </source>
</evidence>
<name>A0A4U8ULD0_STECR</name>
<feature type="domain" description="DBF4-type" evidence="6">
    <location>
        <begin position="236"/>
        <end position="285"/>
    </location>
</feature>
<feature type="compositionally biased region" description="Polar residues" evidence="5">
    <location>
        <begin position="1"/>
        <end position="11"/>
    </location>
</feature>
<evidence type="ECO:0000313" key="8">
    <source>
        <dbReference type="Proteomes" id="UP000298663"/>
    </source>
</evidence>
<dbReference type="GO" id="GO:0008270">
    <property type="term" value="F:zinc ion binding"/>
    <property type="evidence" value="ECO:0007669"/>
    <property type="project" value="UniProtKB-KW"/>
</dbReference>
<evidence type="ECO:0000256" key="2">
    <source>
        <dbReference type="ARBA" id="ARBA00022771"/>
    </source>
</evidence>
<evidence type="ECO:0000256" key="5">
    <source>
        <dbReference type="SAM" id="MobiDB-lite"/>
    </source>
</evidence>
<dbReference type="OrthoDB" id="21380at2759"/>
<proteinExistence type="predicted"/>
<dbReference type="InterPro" id="IPR038545">
    <property type="entry name" value="Znf_DBF_sf"/>
</dbReference>
<organism evidence="7 8">
    <name type="scientific">Steinernema carpocapsae</name>
    <name type="common">Entomopathogenic nematode</name>
    <dbReference type="NCBI Taxonomy" id="34508"/>
    <lineage>
        <taxon>Eukaryota</taxon>
        <taxon>Metazoa</taxon>
        <taxon>Ecdysozoa</taxon>
        <taxon>Nematoda</taxon>
        <taxon>Chromadorea</taxon>
        <taxon>Rhabditida</taxon>
        <taxon>Tylenchina</taxon>
        <taxon>Panagrolaimomorpha</taxon>
        <taxon>Strongyloidoidea</taxon>
        <taxon>Steinernematidae</taxon>
        <taxon>Steinernema</taxon>
    </lineage>
</organism>
<keyword evidence="8" id="KW-1185">Reference proteome</keyword>
<keyword evidence="1" id="KW-0479">Metal-binding</keyword>
<evidence type="ECO:0000256" key="4">
    <source>
        <dbReference type="PROSITE-ProRule" id="PRU00600"/>
    </source>
</evidence>
<dbReference type="Pfam" id="PF07535">
    <property type="entry name" value="zf-DBF"/>
    <property type="match status" value="1"/>
</dbReference>
<sequence>MNASGPSNSRNPAVHGINTPGMKRRLPSSTMTGTVEKKARLDLQALSKYSRGPWEHTTFKIDIRDKKTAISVRKDIIYLAGQILDDFSATKPHFLISDDPLAERCELGNVPVEIRKGLGSFLREAVDQKIRVKSTKCFMENIEAYKKKFAFLCAKPLTSRAPETKKPVPIKIRKLRKPFMKIQGTEYAPTYKEFVNLPFKLFGGDEAGKSAFHEVTPGELERRAVKKSPRKPVKRHENRRGQCEICQVACQNLEEHYQTAGHVKRVSQPDFYSEVDALCGSFLDEIKVAGYSTLPPRERTPEHESPAQSGSLSGFMTKYYGQNDESD</sequence>
<dbReference type="InterPro" id="IPR006572">
    <property type="entry name" value="Znf_DBF"/>
</dbReference>
<feature type="compositionally biased region" description="Basic and acidic residues" evidence="5">
    <location>
        <begin position="296"/>
        <end position="305"/>
    </location>
</feature>
<reference evidence="7 8" key="2">
    <citation type="journal article" date="2019" name="G3 (Bethesda)">
        <title>Hybrid Assembly of the Genome of the Entomopathogenic Nematode Steinernema carpocapsae Identifies the X-Chromosome.</title>
        <authorList>
            <person name="Serra L."/>
            <person name="Macchietto M."/>
            <person name="Macias-Munoz A."/>
            <person name="McGill C.J."/>
            <person name="Rodriguez I.M."/>
            <person name="Rodriguez B."/>
            <person name="Murad R."/>
            <person name="Mortazavi A."/>
        </authorList>
    </citation>
    <scope>NUCLEOTIDE SEQUENCE [LARGE SCALE GENOMIC DNA]</scope>
    <source>
        <strain evidence="7 8">ALL</strain>
    </source>
</reference>
<dbReference type="Proteomes" id="UP000298663">
    <property type="component" value="Chromosome X"/>
</dbReference>
<keyword evidence="2 4" id="KW-0863">Zinc-finger</keyword>
<comment type="caution">
    <text evidence="7">The sequence shown here is derived from an EMBL/GenBank/DDBJ whole genome shotgun (WGS) entry which is preliminary data.</text>
</comment>
<reference evidence="7 8" key="1">
    <citation type="journal article" date="2015" name="Genome Biol.">
        <title>Comparative genomics of Steinernema reveals deeply conserved gene regulatory networks.</title>
        <authorList>
            <person name="Dillman A.R."/>
            <person name="Macchietto M."/>
            <person name="Porter C.F."/>
            <person name="Rogers A."/>
            <person name="Williams B."/>
            <person name="Antoshechkin I."/>
            <person name="Lee M.M."/>
            <person name="Goodwin Z."/>
            <person name="Lu X."/>
            <person name="Lewis E.E."/>
            <person name="Goodrich-Blair H."/>
            <person name="Stock S.P."/>
            <person name="Adams B.J."/>
            <person name="Sternberg P.W."/>
            <person name="Mortazavi A."/>
        </authorList>
    </citation>
    <scope>NUCLEOTIDE SEQUENCE [LARGE SCALE GENOMIC DNA]</scope>
    <source>
        <strain evidence="7 8">ALL</strain>
    </source>
</reference>
<evidence type="ECO:0000313" key="7">
    <source>
        <dbReference type="EMBL" id="TMS32955.1"/>
    </source>
</evidence>
<evidence type="ECO:0000256" key="3">
    <source>
        <dbReference type="ARBA" id="ARBA00022833"/>
    </source>
</evidence>
<dbReference type="EMBL" id="AZBU02000001">
    <property type="protein sequence ID" value="TMS32955.1"/>
    <property type="molecule type" value="Genomic_DNA"/>
</dbReference>
<accession>A0A4U8ULD0</accession>
<dbReference type="GO" id="GO:0003676">
    <property type="term" value="F:nucleic acid binding"/>
    <property type="evidence" value="ECO:0007669"/>
    <property type="project" value="InterPro"/>
</dbReference>
<keyword evidence="3" id="KW-0862">Zinc</keyword>
<dbReference type="AlphaFoldDB" id="A0A4U8ULD0"/>
<dbReference type="Gene3D" id="6.10.250.3410">
    <property type="entry name" value="DBF zinc finger"/>
    <property type="match status" value="1"/>
</dbReference>
<dbReference type="PROSITE" id="PS51265">
    <property type="entry name" value="ZF_DBF4"/>
    <property type="match status" value="1"/>
</dbReference>
<dbReference type="EMBL" id="CM016762">
    <property type="protein sequence ID" value="TMS32955.1"/>
    <property type="molecule type" value="Genomic_DNA"/>
</dbReference>
<evidence type="ECO:0000256" key="1">
    <source>
        <dbReference type="ARBA" id="ARBA00022723"/>
    </source>
</evidence>
<feature type="region of interest" description="Disordered" evidence="5">
    <location>
        <begin position="1"/>
        <end position="33"/>
    </location>
</feature>
<protein>
    <recommendedName>
        <fullName evidence="6">DBF4-type domain-containing protein</fullName>
    </recommendedName>
</protein>
<dbReference type="STRING" id="34508.A0A4U8ULD0"/>
<feature type="region of interest" description="Disordered" evidence="5">
    <location>
        <begin position="293"/>
        <end position="327"/>
    </location>
</feature>